<protein>
    <submittedName>
        <fullName evidence="2">Uncharacterized protein</fullName>
    </submittedName>
</protein>
<dbReference type="AlphaFoldDB" id="A4RS34"/>
<gene>
    <name evidence="2" type="ORF">OSTLU_29229</name>
</gene>
<feature type="transmembrane region" description="Helical" evidence="1">
    <location>
        <begin position="36"/>
        <end position="54"/>
    </location>
</feature>
<keyword evidence="1" id="KW-0472">Membrane</keyword>
<evidence type="ECO:0000256" key="1">
    <source>
        <dbReference type="SAM" id="Phobius"/>
    </source>
</evidence>
<keyword evidence="3" id="KW-1185">Reference proteome</keyword>
<dbReference type="EMBL" id="CP000581">
    <property type="protein sequence ID" value="ABO93964.1"/>
    <property type="molecule type" value="Genomic_DNA"/>
</dbReference>
<proteinExistence type="predicted"/>
<organism evidence="2 3">
    <name type="scientific">Ostreococcus lucimarinus (strain CCE9901)</name>
    <dbReference type="NCBI Taxonomy" id="436017"/>
    <lineage>
        <taxon>Eukaryota</taxon>
        <taxon>Viridiplantae</taxon>
        <taxon>Chlorophyta</taxon>
        <taxon>Mamiellophyceae</taxon>
        <taxon>Mamiellales</taxon>
        <taxon>Bathycoccaceae</taxon>
        <taxon>Ostreococcus</taxon>
    </lineage>
</organism>
<dbReference type="KEGG" id="olu:OSTLU_29229"/>
<dbReference type="Proteomes" id="UP000001568">
    <property type="component" value="Chromosome 1"/>
</dbReference>
<dbReference type="HOGENOM" id="CLU_722393_0_0_1"/>
<keyword evidence="1" id="KW-0812">Transmembrane</keyword>
<reference evidence="2 3" key="1">
    <citation type="journal article" date="2007" name="Proc. Natl. Acad. Sci. U.S.A.">
        <title>The tiny eukaryote Ostreococcus provides genomic insights into the paradox of plankton speciation.</title>
        <authorList>
            <person name="Palenik B."/>
            <person name="Grimwood J."/>
            <person name="Aerts A."/>
            <person name="Rouze P."/>
            <person name="Salamov A."/>
            <person name="Putnam N."/>
            <person name="Dupont C."/>
            <person name="Jorgensen R."/>
            <person name="Derelle E."/>
            <person name="Rombauts S."/>
            <person name="Zhou K."/>
            <person name="Otillar R."/>
            <person name="Merchant S.S."/>
            <person name="Podell S."/>
            <person name="Gaasterland T."/>
            <person name="Napoli C."/>
            <person name="Gendler K."/>
            <person name="Manuell A."/>
            <person name="Tai V."/>
            <person name="Vallon O."/>
            <person name="Piganeau G."/>
            <person name="Jancek S."/>
            <person name="Heijde M."/>
            <person name="Jabbari K."/>
            <person name="Bowler C."/>
            <person name="Lohr M."/>
            <person name="Robbens S."/>
            <person name="Werner G."/>
            <person name="Dubchak I."/>
            <person name="Pazour G.J."/>
            <person name="Ren Q."/>
            <person name="Paulsen I."/>
            <person name="Delwiche C."/>
            <person name="Schmutz J."/>
            <person name="Rokhsar D."/>
            <person name="Van de Peer Y."/>
            <person name="Moreau H."/>
            <person name="Grigoriev I.V."/>
        </authorList>
    </citation>
    <scope>NUCLEOTIDE SEQUENCE [LARGE SCALE GENOMIC DNA]</scope>
    <source>
        <strain evidence="2 3">CCE9901</strain>
    </source>
</reference>
<accession>A4RS34</accession>
<dbReference type="Gramene" id="ABO93964">
    <property type="protein sequence ID" value="ABO93964"/>
    <property type="gene ID" value="OSTLU_29229"/>
</dbReference>
<dbReference type="OrthoDB" id="10361367at2759"/>
<name>A4RS34_OSTLU</name>
<evidence type="ECO:0000313" key="2">
    <source>
        <dbReference type="EMBL" id="ABO93964.1"/>
    </source>
</evidence>
<sequence>METFTQGARKARATDALMRDENEVAQRIRKDRFKTVVVLLTLGVFAAAFLMLSTTNVVASLGVRGGAVNALGRTLRTGRQGGRARSGVLAGLGSSLERGRSVMARFGAPELNTPIFFVSVGTTDDETQMKDSLERMRVRSGLEPETLKRLVTVSKGVDATAWPDNTHLVEYAVKDIRTLAAQHGNVLAELPWVQIIELSKQTQDGRLPVEWRRLAHHVGCMYAHLFQWQLVKEQKLKKALIFESDGVQQTDLPFAEAQKAIDRLPEDADLLLFSFGNTPGGDLVDQWKGHGDDGTPVDVHLYKWNKWNAVAGLQSYVITDNFVRKVQEYISHKGADMIDAWLLGKMCVVGKDKDWNMRGLGETQFMPPGSKPILNCYHATTWS</sequence>
<dbReference type="RefSeq" id="XP_001415672.1">
    <property type="nucleotide sequence ID" value="XM_001415635.1"/>
</dbReference>
<evidence type="ECO:0000313" key="3">
    <source>
        <dbReference type="Proteomes" id="UP000001568"/>
    </source>
</evidence>
<dbReference type="GeneID" id="4999851"/>
<keyword evidence="1" id="KW-1133">Transmembrane helix</keyword>